<keyword evidence="2" id="KW-1185">Reference proteome</keyword>
<reference evidence="1 2" key="1">
    <citation type="submission" date="2016-10" db="EMBL/GenBank/DDBJ databases">
        <authorList>
            <person name="de Groot N.N."/>
        </authorList>
    </citation>
    <scope>NUCLEOTIDE SEQUENCE [LARGE SCALE GENOMIC DNA]</scope>
    <source>
        <strain evidence="1 2">DSM 797</strain>
    </source>
</reference>
<dbReference type="AlphaFoldDB" id="A0A1G9J2K6"/>
<name>A0A1G9J2K6_9FIRM</name>
<dbReference type="EMBL" id="FNGW01000001">
    <property type="protein sequence ID" value="SDL31720.1"/>
    <property type="molecule type" value="Genomic_DNA"/>
</dbReference>
<accession>A0A1G9J2K6</accession>
<gene>
    <name evidence="1" type="ORF">SAMN04515677_101482</name>
</gene>
<evidence type="ECO:0000313" key="2">
    <source>
        <dbReference type="Proteomes" id="UP000199068"/>
    </source>
</evidence>
<proteinExistence type="predicted"/>
<sequence>MKLQKYTFRFEPENPITTPKEFTNELIKYCDSTNKELYIIHEGMEPVVLIDDIKYLGILEQPKMIDIPILPIYFVQSFGFKWVYLYEYDKA</sequence>
<dbReference type="Proteomes" id="UP000199068">
    <property type="component" value="Unassembled WGS sequence"/>
</dbReference>
<protein>
    <submittedName>
        <fullName evidence="1">Uncharacterized protein</fullName>
    </submittedName>
</protein>
<dbReference type="STRING" id="1121325.SAMN04515677_101482"/>
<evidence type="ECO:0000313" key="1">
    <source>
        <dbReference type="EMBL" id="SDL31720.1"/>
    </source>
</evidence>
<organism evidence="1 2">
    <name type="scientific">Romboutsia lituseburensis DSM 797</name>
    <dbReference type="NCBI Taxonomy" id="1121325"/>
    <lineage>
        <taxon>Bacteria</taxon>
        <taxon>Bacillati</taxon>
        <taxon>Bacillota</taxon>
        <taxon>Clostridia</taxon>
        <taxon>Peptostreptococcales</taxon>
        <taxon>Peptostreptococcaceae</taxon>
        <taxon>Romboutsia</taxon>
    </lineage>
</organism>
<dbReference type="RefSeq" id="WP_092722481.1">
    <property type="nucleotide sequence ID" value="NZ_FNGW01000001.1"/>
</dbReference>